<reference evidence="2" key="3">
    <citation type="submission" date="2024-03" db="EMBL/GenBank/DDBJ databases">
        <title>The Genome Sequence of Enterococcus sp. DIV0242b.</title>
        <authorList>
            <consortium name="The Broad Institute Genomics Platform"/>
            <consortium name="The Broad Institute Microbial Omics Core"/>
            <consortium name="The Broad Institute Genomic Center for Infectious Diseases"/>
            <person name="Earl A."/>
            <person name="Manson A."/>
            <person name="Gilmore M."/>
            <person name="Schwartman J."/>
            <person name="Shea T."/>
            <person name="Abouelleil A."/>
            <person name="Cao P."/>
            <person name="Chapman S."/>
            <person name="Cusick C."/>
            <person name="Young S."/>
            <person name="Neafsey D."/>
            <person name="Nusbaum C."/>
            <person name="Birren B."/>
        </authorList>
    </citation>
    <scope>NUCLEOTIDE SEQUENCE</scope>
    <source>
        <strain evidence="2">9E7_DIV0242</strain>
    </source>
</reference>
<organism evidence="1">
    <name type="scientific">Candidatus Enterococcus clewellii</name>
    <dbReference type="NCBI Taxonomy" id="1834193"/>
    <lineage>
        <taxon>Bacteria</taxon>
        <taxon>Bacillati</taxon>
        <taxon>Bacillota</taxon>
        <taxon>Bacilli</taxon>
        <taxon>Lactobacillales</taxon>
        <taxon>Enterococcaceae</taxon>
        <taxon>Enterococcus</taxon>
    </lineage>
</organism>
<reference evidence="1" key="1">
    <citation type="submission" date="2017-05" db="EMBL/GenBank/DDBJ databases">
        <title>The Genome Sequence of Enterococcus sp. 9E7_DIV0242.</title>
        <authorList>
            <consortium name="The Broad Institute Genomics Platform"/>
            <consortium name="The Broad Institute Genomic Center for Infectious Diseases"/>
            <person name="Earl A."/>
            <person name="Manson A."/>
            <person name="Schwartman J."/>
            <person name="Gilmore M."/>
            <person name="Abouelleil A."/>
            <person name="Cao P."/>
            <person name="Chapman S."/>
            <person name="Cusick C."/>
            <person name="Shea T."/>
            <person name="Young S."/>
            <person name="Neafsey D."/>
            <person name="Nusbaum C."/>
            <person name="Birren B."/>
        </authorList>
    </citation>
    <scope>NUCLEOTIDE SEQUENCE [LARGE SCALE GENOMIC DNA]</scope>
    <source>
        <strain evidence="1">9E7_DIV0242</strain>
    </source>
</reference>
<gene>
    <name evidence="2" type="ORF">A5888_000146</name>
    <name evidence="1" type="ORF">A5888_000191</name>
</gene>
<dbReference type="AlphaFoldDB" id="A0A242KBE2"/>
<accession>A0A242KBE2</accession>
<dbReference type="EMBL" id="CP147247">
    <property type="protein sequence ID" value="WYJ88427.1"/>
    <property type="molecule type" value="Genomic_DNA"/>
</dbReference>
<name>A0A242KBE2_9ENTE</name>
<sequence length="165" mass="18220">MKKKLTSIVAGSVVGASLLFGGTMALASSWGWINFPNGAELQYESVDNARLDLYSSVQIVEDFNGNYTIKPEHIVKSITDARGNSVDFSALEVTYQLIKYDQASRQYVYEDISSENALKSDGTFNLEKHGSILTTYSYSYPVPYLASPTVYSTIEKTVLVDVAIF</sequence>
<evidence type="ECO:0000313" key="1">
    <source>
        <dbReference type="EMBL" id="OTP18377.1"/>
    </source>
</evidence>
<dbReference type="EMBL" id="NGMM01000001">
    <property type="protein sequence ID" value="OTP18377.1"/>
    <property type="molecule type" value="Genomic_DNA"/>
</dbReference>
<evidence type="ECO:0000313" key="3">
    <source>
        <dbReference type="Proteomes" id="UP000195141"/>
    </source>
</evidence>
<dbReference type="Proteomes" id="UP000195141">
    <property type="component" value="Chromosome"/>
</dbReference>
<evidence type="ECO:0000313" key="2">
    <source>
        <dbReference type="EMBL" id="WYJ88427.1"/>
    </source>
</evidence>
<proteinExistence type="predicted"/>
<keyword evidence="3" id="KW-1185">Reference proteome</keyword>
<reference evidence="2" key="2">
    <citation type="submission" date="2017-05" db="EMBL/GenBank/DDBJ databases">
        <authorList>
            <consortium name="The Broad Institute Genomics Platform"/>
            <consortium name="The Broad Institute Genomic Center for Infectious Diseases"/>
            <person name="Earl A."/>
            <person name="Manson A."/>
            <person name="Schwartman J."/>
            <person name="Gilmore M."/>
            <person name="Abouelleil A."/>
            <person name="Cao P."/>
            <person name="Chapman S."/>
            <person name="Cusick C."/>
            <person name="Shea T."/>
            <person name="Young S."/>
            <person name="Neafsey D."/>
            <person name="Nusbaum C."/>
            <person name="Birren B."/>
        </authorList>
    </citation>
    <scope>NUCLEOTIDE SEQUENCE</scope>
    <source>
        <strain evidence="2">9E7_DIV0242</strain>
    </source>
</reference>
<protein>
    <submittedName>
        <fullName evidence="1">Uncharacterized protein</fullName>
    </submittedName>
</protein>
<dbReference type="RefSeq" id="WP_086347374.1">
    <property type="nucleotide sequence ID" value="NZ_CP147247.1"/>
</dbReference>